<evidence type="ECO:0000313" key="4">
    <source>
        <dbReference type="EMBL" id="MFC5746797.1"/>
    </source>
</evidence>
<keyword evidence="2" id="KW-0472">Membrane</keyword>
<organism evidence="4 5">
    <name type="scientific">Actinomadura rugatobispora</name>
    <dbReference type="NCBI Taxonomy" id="1994"/>
    <lineage>
        <taxon>Bacteria</taxon>
        <taxon>Bacillati</taxon>
        <taxon>Actinomycetota</taxon>
        <taxon>Actinomycetes</taxon>
        <taxon>Streptosporangiales</taxon>
        <taxon>Thermomonosporaceae</taxon>
        <taxon>Actinomadura</taxon>
    </lineage>
</organism>
<feature type="domain" description="Protein kinase" evidence="3">
    <location>
        <begin position="14"/>
        <end position="306"/>
    </location>
</feature>
<feature type="compositionally biased region" description="Low complexity" evidence="1">
    <location>
        <begin position="233"/>
        <end position="253"/>
    </location>
</feature>
<sequence length="451" mass="45378">MSRETSHREHIGPYRLLDRVGGGVGVVHRAADPGGRDVAIRVLPPGTYDVAAMREVRSPYVVDVLDGAGDGDRPYVVSRFVPGRPLDEWLTAPLEGAGLHRMALGLAKAVAAIHRAGLTHGDLRPDHVLVVDGAPVVIDFALVPGEPARDLRAWAATVAFAATADARCLTAPDPVAVAGEAIPEALRPLLEAASGELATGDAAAEEQGGAPLTAERLADEVAALKPVLAEGARTSAPAPAAPSSAASPVREAAPPVPAPTAPNAAPTPGQDRREAHELAVARAWSRLLTAMVVVIAVGIAIAMPLAGIALSLAAVTVLRAGSDGAARAVGGAALGVVCAAPVAVLVTLGLAAISLLGVEVDPLGACAFGAGAAVGVLWAVPGARGPRRRLEEAFASVVRGPGRIVPAGIVLGVLALGAVVAAISLTPSLAPMYGLQSTLESSVARFQHAIQ</sequence>
<keyword evidence="5" id="KW-1185">Reference proteome</keyword>
<proteinExistence type="predicted"/>
<evidence type="ECO:0000259" key="3">
    <source>
        <dbReference type="PROSITE" id="PS50011"/>
    </source>
</evidence>
<dbReference type="InterPro" id="IPR000719">
    <property type="entry name" value="Prot_kinase_dom"/>
</dbReference>
<keyword evidence="2" id="KW-1133">Transmembrane helix</keyword>
<dbReference type="SMART" id="SM00220">
    <property type="entry name" value="S_TKc"/>
    <property type="match status" value="1"/>
</dbReference>
<evidence type="ECO:0000256" key="1">
    <source>
        <dbReference type="SAM" id="MobiDB-lite"/>
    </source>
</evidence>
<accession>A0ABW0ZVT5</accession>
<feature type="region of interest" description="Disordered" evidence="1">
    <location>
        <begin position="233"/>
        <end position="274"/>
    </location>
</feature>
<evidence type="ECO:0000313" key="5">
    <source>
        <dbReference type="Proteomes" id="UP001596074"/>
    </source>
</evidence>
<name>A0ABW0ZVT5_9ACTN</name>
<reference evidence="5" key="1">
    <citation type="journal article" date="2019" name="Int. J. Syst. Evol. Microbiol.">
        <title>The Global Catalogue of Microorganisms (GCM) 10K type strain sequencing project: providing services to taxonomists for standard genome sequencing and annotation.</title>
        <authorList>
            <consortium name="The Broad Institute Genomics Platform"/>
            <consortium name="The Broad Institute Genome Sequencing Center for Infectious Disease"/>
            <person name="Wu L."/>
            <person name="Ma J."/>
        </authorList>
    </citation>
    <scope>NUCLEOTIDE SEQUENCE [LARGE SCALE GENOMIC DNA]</scope>
    <source>
        <strain evidence="5">KCTC 42087</strain>
    </source>
</reference>
<protein>
    <recommendedName>
        <fullName evidence="3">Protein kinase domain-containing protein</fullName>
    </recommendedName>
</protein>
<feature type="transmembrane region" description="Helical" evidence="2">
    <location>
        <begin position="287"/>
        <end position="320"/>
    </location>
</feature>
<dbReference type="PROSITE" id="PS50011">
    <property type="entry name" value="PROTEIN_KINASE_DOM"/>
    <property type="match status" value="1"/>
</dbReference>
<feature type="transmembrane region" description="Helical" evidence="2">
    <location>
        <begin position="332"/>
        <end position="356"/>
    </location>
</feature>
<keyword evidence="2" id="KW-0812">Transmembrane</keyword>
<dbReference type="Proteomes" id="UP001596074">
    <property type="component" value="Unassembled WGS sequence"/>
</dbReference>
<feature type="transmembrane region" description="Helical" evidence="2">
    <location>
        <begin position="362"/>
        <end position="383"/>
    </location>
</feature>
<dbReference type="SUPFAM" id="SSF56112">
    <property type="entry name" value="Protein kinase-like (PK-like)"/>
    <property type="match status" value="1"/>
</dbReference>
<gene>
    <name evidence="4" type="ORF">ACFPZN_14320</name>
</gene>
<dbReference type="InterPro" id="IPR011009">
    <property type="entry name" value="Kinase-like_dom_sf"/>
</dbReference>
<dbReference type="EMBL" id="JBHSON010000017">
    <property type="protein sequence ID" value="MFC5746797.1"/>
    <property type="molecule type" value="Genomic_DNA"/>
</dbReference>
<feature type="transmembrane region" description="Helical" evidence="2">
    <location>
        <begin position="404"/>
        <end position="425"/>
    </location>
</feature>
<comment type="caution">
    <text evidence="4">The sequence shown here is derived from an EMBL/GenBank/DDBJ whole genome shotgun (WGS) entry which is preliminary data.</text>
</comment>
<dbReference type="Gene3D" id="1.10.510.10">
    <property type="entry name" value="Transferase(Phosphotransferase) domain 1"/>
    <property type="match status" value="1"/>
</dbReference>
<evidence type="ECO:0000256" key="2">
    <source>
        <dbReference type="SAM" id="Phobius"/>
    </source>
</evidence>
<dbReference type="RefSeq" id="WP_378282419.1">
    <property type="nucleotide sequence ID" value="NZ_JBHSON010000017.1"/>
</dbReference>